<name>A0A8U0IHU8_9EURY</name>
<organism evidence="3 4">
    <name type="scientific">Halorussus gelatinilyticus</name>
    <dbReference type="NCBI Taxonomy" id="2937524"/>
    <lineage>
        <taxon>Archaea</taxon>
        <taxon>Methanobacteriati</taxon>
        <taxon>Methanobacteriota</taxon>
        <taxon>Stenosarchaea group</taxon>
        <taxon>Halobacteria</taxon>
        <taxon>Halobacteriales</taxon>
        <taxon>Haladaptataceae</taxon>
        <taxon>Halorussus</taxon>
    </lineage>
</organism>
<feature type="region of interest" description="Disordered" evidence="1">
    <location>
        <begin position="268"/>
        <end position="336"/>
    </location>
</feature>
<sequence>MARDDTARDRSSDESLLDRRSYLKMAGAAAATVGAAGVSANAAQGAEYDTIKVPANTRKVIKVRAGETFENKLIDITADGAHVKLLTYGSGWTVRNVGVKGENNDRDGTYGTFYLRCTEEGEALAENIYLGDGAADRCGHAAVSDWDNHGTVTIRNINVTGWSADGMYMSHSGVSQSHGMGATQVENAYLKNNNIENCRLGAPGCYIKDSVIHVENQDVVSTNESGQVNARGLWFKEQSGIKAINCDISVQGSHAVLASDGGSGTLENCRVEGPVTGPVEQVNVSGNPDVTPPASVPMSAEEAASGEIDSSENTSSPANETTTGDETTTDDGSAAQPAGTLFELVPDENASSVKYEFTVEGSVRGRTTAADGGHTAEAADSVTDNGDGTVTVSGVAGNGYGDAFYVDGAITAVNLDESVWTLHLGGNEVAVDDLVLPNKLIIDGGNRPRQAADYTFEVSGAARKSTELGSIQKNDSVSSGEITGSVFGGKDGYRFSGEITGFSLDGPASVQVEDGS</sequence>
<dbReference type="InterPro" id="IPR039448">
    <property type="entry name" value="Beta_helix"/>
</dbReference>
<dbReference type="KEGG" id="haxz:M0R88_18065"/>
<proteinExistence type="predicted"/>
<dbReference type="Gene3D" id="2.160.20.10">
    <property type="entry name" value="Single-stranded right-handed beta-helix, Pectin lyase-like"/>
    <property type="match status" value="1"/>
</dbReference>
<dbReference type="InterPro" id="IPR012334">
    <property type="entry name" value="Pectin_lyas_fold"/>
</dbReference>
<dbReference type="Pfam" id="PF13229">
    <property type="entry name" value="Beta_helix"/>
    <property type="match status" value="1"/>
</dbReference>
<dbReference type="PROSITE" id="PS51318">
    <property type="entry name" value="TAT"/>
    <property type="match status" value="1"/>
</dbReference>
<gene>
    <name evidence="3" type="ORF">M0R88_18065</name>
</gene>
<reference evidence="3" key="1">
    <citation type="submission" date="2022-04" db="EMBL/GenBank/DDBJ databases">
        <title>Diverse halophilic archaea isolated from saline environments.</title>
        <authorList>
            <person name="Cui H.-L."/>
        </authorList>
    </citation>
    <scope>NUCLEOTIDE SEQUENCE</scope>
    <source>
        <strain evidence="3">XZYJT40</strain>
    </source>
</reference>
<evidence type="ECO:0000313" key="4">
    <source>
        <dbReference type="Proteomes" id="UP000830434"/>
    </source>
</evidence>
<feature type="domain" description="Right handed beta helix" evidence="2">
    <location>
        <begin position="147"/>
        <end position="285"/>
    </location>
</feature>
<feature type="compositionally biased region" description="Low complexity" evidence="1">
    <location>
        <begin position="320"/>
        <end position="332"/>
    </location>
</feature>
<dbReference type="GeneID" id="72191802"/>
<dbReference type="EMBL" id="CP096658">
    <property type="protein sequence ID" value="UPW00398.1"/>
    <property type="molecule type" value="Genomic_DNA"/>
</dbReference>
<evidence type="ECO:0000256" key="1">
    <source>
        <dbReference type="SAM" id="MobiDB-lite"/>
    </source>
</evidence>
<protein>
    <submittedName>
        <fullName evidence="3">Right-handed parallel beta-helix repeat-containing protein</fullName>
    </submittedName>
</protein>
<dbReference type="InterPro" id="IPR011050">
    <property type="entry name" value="Pectin_lyase_fold/virulence"/>
</dbReference>
<dbReference type="InterPro" id="IPR006311">
    <property type="entry name" value="TAT_signal"/>
</dbReference>
<evidence type="ECO:0000259" key="2">
    <source>
        <dbReference type="Pfam" id="PF13229"/>
    </source>
</evidence>
<dbReference type="RefSeq" id="WP_248654809.1">
    <property type="nucleotide sequence ID" value="NZ_CP096658.1"/>
</dbReference>
<dbReference type="SUPFAM" id="SSF51126">
    <property type="entry name" value="Pectin lyase-like"/>
    <property type="match status" value="1"/>
</dbReference>
<evidence type="ECO:0000313" key="3">
    <source>
        <dbReference type="EMBL" id="UPW00398.1"/>
    </source>
</evidence>
<dbReference type="Proteomes" id="UP000830434">
    <property type="component" value="Chromosome"/>
</dbReference>
<keyword evidence="4" id="KW-1185">Reference proteome</keyword>
<accession>A0A8U0IHU8</accession>
<dbReference type="AlphaFoldDB" id="A0A8U0IHU8"/>